<dbReference type="AlphaFoldDB" id="A0A8J3HPM7"/>
<dbReference type="InterPro" id="IPR050602">
    <property type="entry name" value="Malonyl-ACP_OMT"/>
</dbReference>
<dbReference type="Proteomes" id="UP000637906">
    <property type="component" value="Unassembled WGS sequence"/>
</dbReference>
<evidence type="ECO:0000313" key="4">
    <source>
        <dbReference type="Proteomes" id="UP000637906"/>
    </source>
</evidence>
<dbReference type="GO" id="GO:0008168">
    <property type="term" value="F:methyltransferase activity"/>
    <property type="evidence" value="ECO:0007669"/>
    <property type="project" value="UniProtKB-KW"/>
</dbReference>
<dbReference type="PANTHER" id="PTHR13090:SF1">
    <property type="entry name" value="ARGININE-HYDROXYLASE NDUFAF5, MITOCHONDRIAL"/>
    <property type="match status" value="1"/>
</dbReference>
<comment type="caution">
    <text evidence="3">The sequence shown here is derived from an EMBL/GenBank/DDBJ whole genome shotgun (WGS) entry which is preliminary data.</text>
</comment>
<keyword evidence="2" id="KW-0808">Transferase</keyword>
<sequence>MIFDRNLYEKHRDRAACLDVECDFLFNKIIDIIFEKLSVFLNQDDSLLHLGCRNDKLVDLLQSSNFSFKEKLLQCDISYNTISKVRYGRKVVLDEEFLPFMEQTFNIVMSTMSLHCVNNLPSVLLRINDVLKKDGVFIGTVFGPQTLNELRYSILSIESKSGVVTSRVIPFIRAVDVTNLLKQSRFVNSVLDVHTITVKYKSVLDLFHDLRSMGETNMLYTRNKSFLSKSLITEIEKFYIDNFVQDDHYIPATFEMIIMQGTKLK</sequence>
<gene>
    <name evidence="3" type="ORF">sL5_05190</name>
</gene>
<dbReference type="PANTHER" id="PTHR13090">
    <property type="entry name" value="ARGININE-HYDROXYLASE NDUFAF5, MITOCHONDRIAL"/>
    <property type="match status" value="1"/>
</dbReference>
<accession>A0A8J3HPM7</accession>
<reference evidence="3 4" key="1">
    <citation type="journal article" date="2021" name="Microb. Ecol.">
        <title>Candidatus Mesenet longicola: Novel Endosymbionts of Brontispa longissima that Induce Cytoplasmic Incompatibility.</title>
        <authorList>
            <person name="Takano S."/>
            <person name="Gotoh Y."/>
            <person name="Hayashi T."/>
        </authorList>
    </citation>
    <scope>NUCLEOTIDE SEQUENCE [LARGE SCALE GENOMIC DNA]</scope>
    <source>
        <strain evidence="3">L5</strain>
    </source>
</reference>
<dbReference type="Pfam" id="PF13489">
    <property type="entry name" value="Methyltransf_23"/>
    <property type="match status" value="1"/>
</dbReference>
<dbReference type="InterPro" id="IPR029063">
    <property type="entry name" value="SAM-dependent_MTases_sf"/>
</dbReference>
<evidence type="ECO:0000313" key="3">
    <source>
        <dbReference type="EMBL" id="GHM59526.1"/>
    </source>
</evidence>
<keyword evidence="4" id="KW-1185">Reference proteome</keyword>
<dbReference type="SUPFAM" id="SSF53335">
    <property type="entry name" value="S-adenosyl-L-methionine-dependent methyltransferases"/>
    <property type="match status" value="1"/>
</dbReference>
<evidence type="ECO:0000256" key="2">
    <source>
        <dbReference type="ARBA" id="ARBA00022679"/>
    </source>
</evidence>
<dbReference type="EMBL" id="BNGU01000017">
    <property type="protein sequence ID" value="GHM59526.1"/>
    <property type="molecule type" value="Genomic_DNA"/>
</dbReference>
<proteinExistence type="predicted"/>
<dbReference type="Gene3D" id="3.40.50.150">
    <property type="entry name" value="Vaccinia Virus protein VP39"/>
    <property type="match status" value="1"/>
</dbReference>
<keyword evidence="1 3" id="KW-0489">Methyltransferase</keyword>
<dbReference type="GO" id="GO:0032259">
    <property type="term" value="P:methylation"/>
    <property type="evidence" value="ECO:0007669"/>
    <property type="project" value="UniProtKB-KW"/>
</dbReference>
<name>A0A8J3HPM7_9RICK</name>
<protein>
    <submittedName>
        <fullName evidence="3">SAM-dependent methyltransferase</fullName>
    </submittedName>
</protein>
<organism evidence="3 4">
    <name type="scientific">Candidatus Mesenet longicola</name>
    <dbReference type="NCBI Taxonomy" id="1892558"/>
    <lineage>
        <taxon>Bacteria</taxon>
        <taxon>Pseudomonadati</taxon>
        <taxon>Pseudomonadota</taxon>
        <taxon>Alphaproteobacteria</taxon>
        <taxon>Rickettsiales</taxon>
        <taxon>Anaplasmataceae</taxon>
        <taxon>Candidatus Mesenet</taxon>
    </lineage>
</organism>
<evidence type="ECO:0000256" key="1">
    <source>
        <dbReference type="ARBA" id="ARBA00022603"/>
    </source>
</evidence>